<evidence type="ECO:0000313" key="2">
    <source>
        <dbReference type="EMBL" id="XBH17943.1"/>
    </source>
</evidence>
<dbReference type="InterPro" id="IPR019546">
    <property type="entry name" value="TAT_signal_bac_arc"/>
</dbReference>
<dbReference type="PANTHER" id="PTHR12110:SF41">
    <property type="entry name" value="INOSOSE DEHYDRATASE"/>
    <property type="match status" value="1"/>
</dbReference>
<evidence type="ECO:0000259" key="1">
    <source>
        <dbReference type="Pfam" id="PF01261"/>
    </source>
</evidence>
<name>A0AAU7DKX2_9BACT</name>
<dbReference type="Gene3D" id="3.20.20.150">
    <property type="entry name" value="Divalent-metal-dependent TIM barrel enzymes"/>
    <property type="match status" value="1"/>
</dbReference>
<dbReference type="EMBL" id="CP121196">
    <property type="protein sequence ID" value="XBH17943.1"/>
    <property type="molecule type" value="Genomic_DNA"/>
</dbReference>
<dbReference type="Pfam" id="PF01261">
    <property type="entry name" value="AP_endonuc_2"/>
    <property type="match status" value="1"/>
</dbReference>
<dbReference type="RefSeq" id="WP_348263169.1">
    <property type="nucleotide sequence ID" value="NZ_CP121196.1"/>
</dbReference>
<dbReference type="NCBIfam" id="TIGR01409">
    <property type="entry name" value="TAT_signal_seq"/>
    <property type="match status" value="1"/>
</dbReference>
<dbReference type="PANTHER" id="PTHR12110">
    <property type="entry name" value="HYDROXYPYRUVATE ISOMERASE"/>
    <property type="match status" value="1"/>
</dbReference>
<keyword evidence="2" id="KW-0413">Isomerase</keyword>
<gene>
    <name evidence="2" type="ORF">P8935_01110</name>
</gene>
<feature type="domain" description="Xylose isomerase-like TIM barrel" evidence="1">
    <location>
        <begin position="56"/>
        <end position="285"/>
    </location>
</feature>
<sequence length="287" mass="32093">MNISSRRSFLKASSAVVAAACVGGERLSAAPLRFPVGLQLYSVRNLLPKDFEGTLHQLAAAGYTEVEAAGYFDKTAADFGNALQKAGLKCVSTHHQLTQLKTQFDQLIQYGQAIGLEYIICSWAGVHRDPTRKGELNLDDWRYVADQFNAIGAKVKAAGMTFGYHNHTVEFGTENGVVFFDELLKRTDPNLVKFEMDCGWVVGGGHNPVEYLSKFPERFPLLHVKDMVKEPDGKLRNVVMGKGFIDYKPIFRAATGLKHYFIEQEEFEGDPMTELREDAEFMKKLDV</sequence>
<dbReference type="InterPro" id="IPR036237">
    <property type="entry name" value="Xyl_isomerase-like_sf"/>
</dbReference>
<organism evidence="2">
    <name type="scientific">Telmatobacter sp. DSM 110680</name>
    <dbReference type="NCBI Taxonomy" id="3036704"/>
    <lineage>
        <taxon>Bacteria</taxon>
        <taxon>Pseudomonadati</taxon>
        <taxon>Acidobacteriota</taxon>
        <taxon>Terriglobia</taxon>
        <taxon>Terriglobales</taxon>
        <taxon>Acidobacteriaceae</taxon>
        <taxon>Telmatobacter</taxon>
    </lineage>
</organism>
<dbReference type="SUPFAM" id="SSF51658">
    <property type="entry name" value="Xylose isomerase-like"/>
    <property type="match status" value="1"/>
</dbReference>
<reference evidence="2" key="1">
    <citation type="submission" date="2023-03" db="EMBL/GenBank/DDBJ databases">
        <title>Edaphobacter sp.</title>
        <authorList>
            <person name="Huber K.J."/>
            <person name="Papendorf J."/>
            <person name="Pilke C."/>
            <person name="Bunk B."/>
            <person name="Sproeer C."/>
            <person name="Pester M."/>
        </authorList>
    </citation>
    <scope>NUCLEOTIDE SEQUENCE</scope>
    <source>
        <strain evidence="2">DSM 110680</strain>
    </source>
</reference>
<protein>
    <submittedName>
        <fullName evidence="2">Sugar phosphate isomerase/epimerase</fullName>
    </submittedName>
</protein>
<dbReference type="GO" id="GO:0016853">
    <property type="term" value="F:isomerase activity"/>
    <property type="evidence" value="ECO:0007669"/>
    <property type="project" value="UniProtKB-KW"/>
</dbReference>
<accession>A0AAU7DKX2</accession>
<dbReference type="InterPro" id="IPR006311">
    <property type="entry name" value="TAT_signal"/>
</dbReference>
<proteinExistence type="predicted"/>
<dbReference type="AlphaFoldDB" id="A0AAU7DKX2"/>
<dbReference type="InterPro" id="IPR013022">
    <property type="entry name" value="Xyl_isomerase-like_TIM-brl"/>
</dbReference>
<dbReference type="PROSITE" id="PS51318">
    <property type="entry name" value="TAT"/>
    <property type="match status" value="1"/>
</dbReference>
<dbReference type="InterPro" id="IPR050312">
    <property type="entry name" value="IolE/XylAMocC-like"/>
</dbReference>